<dbReference type="GO" id="GO:0003729">
    <property type="term" value="F:mRNA binding"/>
    <property type="evidence" value="ECO:0007669"/>
    <property type="project" value="TreeGrafter"/>
</dbReference>
<dbReference type="SMART" id="SM00547">
    <property type="entry name" value="ZnF_RBZ"/>
    <property type="match status" value="2"/>
</dbReference>
<feature type="compositionally biased region" description="Basic and acidic residues" evidence="5">
    <location>
        <begin position="99"/>
        <end position="114"/>
    </location>
</feature>
<dbReference type="AlphaFoldDB" id="A0A7S4SHE1"/>
<sequence>MYYGAGCGYGSAPPGCGFPGGYGAGGYGSAAGYGGAADGYGSAAGYGCGGYGCGNYGWGPCGPGAYSPGAYGPAGYGSVGCGPTNSLGSGGHNSGGSSSREKEQLVERVKERQRQGESYKQAWYDFCRRKGTTNYDPMRHLEADLQEFLDLGAPADVRSGDDEKGRGCEDDSLVQRVKDWQRRGDGHKQAWYSFCRKSGSDKYDPGRHDAETLRRFLDGVESGSIAAREDASPGGGSGSPAPASAAPGAGSPGGAPPLWGSAQMGMAGGWGGWGGWGMSWMPPMKGCGRGEGGATPWDMMRTASPTWTSGAPPGPGGCAAGGGGSSGSSAEADGRPGDWVCPGCGNVNFSRREECNKCGGSARGARRLGVKQGDWICPRCGDLVFANKSACTMCRATRPEEGGSSGGRYSPY</sequence>
<evidence type="ECO:0000256" key="5">
    <source>
        <dbReference type="SAM" id="MobiDB-lite"/>
    </source>
</evidence>
<dbReference type="PANTHER" id="PTHR23111:SF40">
    <property type="entry name" value="RNA-BINDING PROTEIN INVOLVED IN HETEROCHROMATIN ASSEMBLY-RELATED"/>
    <property type="match status" value="1"/>
</dbReference>
<dbReference type="Gene3D" id="4.10.1060.10">
    <property type="entry name" value="Zinc finger, RanBP2-type"/>
    <property type="match status" value="2"/>
</dbReference>
<accession>A0A7S4SHE1</accession>
<evidence type="ECO:0000313" key="7">
    <source>
        <dbReference type="EMBL" id="CAE4645616.1"/>
    </source>
</evidence>
<dbReference type="Pfam" id="PF00641">
    <property type="entry name" value="Zn_ribbon_RanBP"/>
    <property type="match status" value="1"/>
</dbReference>
<feature type="compositionally biased region" description="Gly residues" evidence="5">
    <location>
        <begin position="316"/>
        <end position="326"/>
    </location>
</feature>
<feature type="region of interest" description="Disordered" evidence="5">
    <location>
        <begin position="308"/>
        <end position="333"/>
    </location>
</feature>
<reference evidence="7" key="1">
    <citation type="submission" date="2021-01" db="EMBL/GenBank/DDBJ databases">
        <authorList>
            <person name="Corre E."/>
            <person name="Pelletier E."/>
            <person name="Niang G."/>
            <person name="Scheremetjew M."/>
            <person name="Finn R."/>
            <person name="Kale V."/>
            <person name="Holt S."/>
            <person name="Cochrane G."/>
            <person name="Meng A."/>
            <person name="Brown T."/>
            <person name="Cohen L."/>
        </authorList>
    </citation>
    <scope>NUCLEOTIDE SEQUENCE</scope>
    <source>
        <strain evidence="7">CCMP3105</strain>
    </source>
</reference>
<organism evidence="7">
    <name type="scientific">Alexandrium monilatum</name>
    <dbReference type="NCBI Taxonomy" id="311494"/>
    <lineage>
        <taxon>Eukaryota</taxon>
        <taxon>Sar</taxon>
        <taxon>Alveolata</taxon>
        <taxon>Dinophyceae</taxon>
        <taxon>Gonyaulacales</taxon>
        <taxon>Pyrocystaceae</taxon>
        <taxon>Alexandrium</taxon>
    </lineage>
</organism>
<dbReference type="GO" id="GO:0008270">
    <property type="term" value="F:zinc ion binding"/>
    <property type="evidence" value="ECO:0007669"/>
    <property type="project" value="UniProtKB-KW"/>
</dbReference>
<evidence type="ECO:0000259" key="6">
    <source>
        <dbReference type="PROSITE" id="PS50199"/>
    </source>
</evidence>
<protein>
    <recommendedName>
        <fullName evidence="6">RanBP2-type domain-containing protein</fullName>
    </recommendedName>
</protein>
<dbReference type="InterPro" id="IPR036443">
    <property type="entry name" value="Znf_RanBP2_sf"/>
</dbReference>
<name>A0A7S4SHE1_9DINO</name>
<dbReference type="EMBL" id="HBNR01070860">
    <property type="protein sequence ID" value="CAE4645616.1"/>
    <property type="molecule type" value="Transcribed_RNA"/>
</dbReference>
<dbReference type="InterPro" id="IPR001876">
    <property type="entry name" value="Znf_RanBP2"/>
</dbReference>
<dbReference type="PANTHER" id="PTHR23111">
    <property type="entry name" value="ZINC FINGER PROTEIN"/>
    <property type="match status" value="1"/>
</dbReference>
<evidence type="ECO:0000256" key="2">
    <source>
        <dbReference type="ARBA" id="ARBA00022771"/>
    </source>
</evidence>
<dbReference type="SUPFAM" id="SSF90209">
    <property type="entry name" value="Ran binding protein zinc finger-like"/>
    <property type="match status" value="2"/>
</dbReference>
<evidence type="ECO:0000256" key="4">
    <source>
        <dbReference type="PROSITE-ProRule" id="PRU00322"/>
    </source>
</evidence>
<feature type="compositionally biased region" description="Low complexity" evidence="5">
    <location>
        <begin position="239"/>
        <end position="249"/>
    </location>
</feature>
<feature type="domain" description="RanBP2-type" evidence="6">
    <location>
        <begin position="371"/>
        <end position="400"/>
    </location>
</feature>
<proteinExistence type="predicted"/>
<feature type="region of interest" description="Disordered" evidence="5">
    <location>
        <begin position="87"/>
        <end position="114"/>
    </location>
</feature>
<feature type="domain" description="RanBP2-type" evidence="6">
    <location>
        <begin position="335"/>
        <end position="364"/>
    </location>
</feature>
<evidence type="ECO:0000256" key="3">
    <source>
        <dbReference type="ARBA" id="ARBA00022833"/>
    </source>
</evidence>
<keyword evidence="2 4" id="KW-0863">Zinc-finger</keyword>
<evidence type="ECO:0000256" key="1">
    <source>
        <dbReference type="ARBA" id="ARBA00022723"/>
    </source>
</evidence>
<keyword evidence="3" id="KW-0862">Zinc</keyword>
<keyword evidence="1" id="KW-0479">Metal-binding</keyword>
<feature type="region of interest" description="Disordered" evidence="5">
    <location>
        <begin position="226"/>
        <end position="263"/>
    </location>
</feature>
<gene>
    <name evidence="7" type="ORF">AMON00008_LOCUS50203</name>
</gene>
<dbReference type="PROSITE" id="PS50199">
    <property type="entry name" value="ZF_RANBP2_2"/>
    <property type="match status" value="2"/>
</dbReference>
<dbReference type="PROSITE" id="PS01358">
    <property type="entry name" value="ZF_RANBP2_1"/>
    <property type="match status" value="1"/>
</dbReference>